<comment type="similarity">
    <text evidence="1">Belongs to the peptidase C14B family.</text>
</comment>
<keyword evidence="3" id="KW-0788">Thiol protease</keyword>
<dbReference type="PANTHER" id="PTHR48104">
    <property type="entry name" value="METACASPASE-4"/>
    <property type="match status" value="1"/>
</dbReference>
<dbReference type="GO" id="GO:0006915">
    <property type="term" value="P:apoptotic process"/>
    <property type="evidence" value="ECO:0007669"/>
    <property type="project" value="UniProtKB-KW"/>
</dbReference>
<dbReference type="Pfam" id="PF00656">
    <property type="entry name" value="Peptidase_C14"/>
    <property type="match status" value="1"/>
</dbReference>
<dbReference type="InterPro" id="IPR029030">
    <property type="entry name" value="Caspase-like_dom_sf"/>
</dbReference>
<feature type="domain" description="Peptidase C14 caspase" evidence="4">
    <location>
        <begin position="4"/>
        <end position="263"/>
    </location>
</feature>
<dbReference type="InterPro" id="IPR011600">
    <property type="entry name" value="Pept_C14_caspase"/>
</dbReference>
<gene>
    <name evidence="5" type="ORF">LAESUDRAFT_727673</name>
</gene>
<evidence type="ECO:0000256" key="1">
    <source>
        <dbReference type="ARBA" id="ARBA00009005"/>
    </source>
</evidence>
<evidence type="ECO:0000256" key="2">
    <source>
        <dbReference type="ARBA" id="ARBA00022703"/>
    </source>
</evidence>
<dbReference type="Gene3D" id="3.40.50.1460">
    <property type="match status" value="1"/>
</dbReference>
<dbReference type="AlphaFoldDB" id="A0A165DFW4"/>
<evidence type="ECO:0000256" key="3">
    <source>
        <dbReference type="ARBA" id="ARBA00022807"/>
    </source>
</evidence>
<evidence type="ECO:0000313" key="6">
    <source>
        <dbReference type="Proteomes" id="UP000076871"/>
    </source>
</evidence>
<dbReference type="SUPFAM" id="SSF52129">
    <property type="entry name" value="Caspase-like"/>
    <property type="match status" value="1"/>
</dbReference>
<organism evidence="5 6">
    <name type="scientific">Laetiporus sulphureus 93-53</name>
    <dbReference type="NCBI Taxonomy" id="1314785"/>
    <lineage>
        <taxon>Eukaryota</taxon>
        <taxon>Fungi</taxon>
        <taxon>Dikarya</taxon>
        <taxon>Basidiomycota</taxon>
        <taxon>Agaricomycotina</taxon>
        <taxon>Agaricomycetes</taxon>
        <taxon>Polyporales</taxon>
        <taxon>Laetiporus</taxon>
    </lineage>
</organism>
<reference evidence="5 6" key="1">
    <citation type="journal article" date="2016" name="Mol. Biol. Evol.">
        <title>Comparative Genomics of Early-Diverging Mushroom-Forming Fungi Provides Insights into the Origins of Lignocellulose Decay Capabilities.</title>
        <authorList>
            <person name="Nagy L.G."/>
            <person name="Riley R."/>
            <person name="Tritt A."/>
            <person name="Adam C."/>
            <person name="Daum C."/>
            <person name="Floudas D."/>
            <person name="Sun H."/>
            <person name="Yadav J.S."/>
            <person name="Pangilinan J."/>
            <person name="Larsson K.H."/>
            <person name="Matsuura K."/>
            <person name="Barry K."/>
            <person name="Labutti K."/>
            <person name="Kuo R."/>
            <person name="Ohm R.A."/>
            <person name="Bhattacharya S.S."/>
            <person name="Shirouzu T."/>
            <person name="Yoshinaga Y."/>
            <person name="Martin F.M."/>
            <person name="Grigoriev I.V."/>
            <person name="Hibbett D.S."/>
        </authorList>
    </citation>
    <scope>NUCLEOTIDE SEQUENCE [LARGE SCALE GENOMIC DNA]</scope>
    <source>
        <strain evidence="5 6">93-53</strain>
    </source>
</reference>
<dbReference type="GO" id="GO:0005737">
    <property type="term" value="C:cytoplasm"/>
    <property type="evidence" value="ECO:0007669"/>
    <property type="project" value="TreeGrafter"/>
</dbReference>
<sequence length="333" mass="37371">MQTFAVIIGINKYFYEQHLHGATGDAERFAECLRSSLQVPTENMIVLLDAAATRDEILKSLHTHLRDNDRIHRGDAIVIYFAGHGTLYETHVRKPMEAIMPVDSGLELPDGTHIVDISDRQINLFLKELYDAKGENITVIMDCCYSAGCSRDGSSRHDQVTVRSRPSLQFTYQDLIDAAEADKWKRWSPGSATDSVYQPYEESHMLLAACCSNEKAYEDGEEGVFTRRLLQMLNSHSLNSITYQELEDYMNHGSVTHRQCPVVVGRHKTSRIFRIGHPLSSGSGVGIETGGSTNLGSSTSSGGQGWLQRSVVRTGTWIRLNILSYAFWPKRRQ</sequence>
<dbReference type="GO" id="GO:0006508">
    <property type="term" value="P:proteolysis"/>
    <property type="evidence" value="ECO:0007669"/>
    <property type="project" value="InterPro"/>
</dbReference>
<dbReference type="RefSeq" id="XP_040762545.1">
    <property type="nucleotide sequence ID" value="XM_040909272.1"/>
</dbReference>
<dbReference type="GeneID" id="63826301"/>
<evidence type="ECO:0000259" key="4">
    <source>
        <dbReference type="Pfam" id="PF00656"/>
    </source>
</evidence>
<keyword evidence="2" id="KW-0053">Apoptosis</keyword>
<evidence type="ECO:0000313" key="5">
    <source>
        <dbReference type="EMBL" id="KZT04805.1"/>
    </source>
</evidence>
<dbReference type="OrthoDB" id="3223806at2759"/>
<proteinExistence type="inferred from homology"/>
<dbReference type="GO" id="GO:0004197">
    <property type="term" value="F:cysteine-type endopeptidase activity"/>
    <property type="evidence" value="ECO:0007669"/>
    <property type="project" value="InterPro"/>
</dbReference>
<dbReference type="PANTHER" id="PTHR48104:SF30">
    <property type="entry name" value="METACASPASE-1"/>
    <property type="match status" value="1"/>
</dbReference>
<name>A0A165DFW4_9APHY</name>
<dbReference type="InParanoid" id="A0A165DFW4"/>
<protein>
    <recommendedName>
        <fullName evidence="4">Peptidase C14 caspase domain-containing protein</fullName>
    </recommendedName>
</protein>
<dbReference type="EMBL" id="KV427634">
    <property type="protein sequence ID" value="KZT04805.1"/>
    <property type="molecule type" value="Genomic_DNA"/>
</dbReference>
<keyword evidence="6" id="KW-1185">Reference proteome</keyword>
<accession>A0A165DFW4</accession>
<keyword evidence="3" id="KW-0378">Hydrolase</keyword>
<dbReference type="InterPro" id="IPR050452">
    <property type="entry name" value="Metacaspase"/>
</dbReference>
<keyword evidence="3" id="KW-0645">Protease</keyword>
<dbReference type="Proteomes" id="UP000076871">
    <property type="component" value="Unassembled WGS sequence"/>
</dbReference>